<dbReference type="SUPFAM" id="SSF51261">
    <property type="entry name" value="Duplicated hybrid motif"/>
    <property type="match status" value="1"/>
</dbReference>
<keyword evidence="4" id="KW-1185">Reference proteome</keyword>
<evidence type="ECO:0000313" key="4">
    <source>
        <dbReference type="Proteomes" id="UP000183413"/>
    </source>
</evidence>
<proteinExistence type="predicted"/>
<evidence type="ECO:0000259" key="2">
    <source>
        <dbReference type="Pfam" id="PF01551"/>
    </source>
</evidence>
<feature type="region of interest" description="Disordered" evidence="1">
    <location>
        <begin position="638"/>
        <end position="672"/>
    </location>
</feature>
<evidence type="ECO:0000313" key="3">
    <source>
        <dbReference type="EMBL" id="SFN19253.1"/>
    </source>
</evidence>
<feature type="compositionally biased region" description="Basic and acidic residues" evidence="1">
    <location>
        <begin position="142"/>
        <end position="198"/>
    </location>
</feature>
<feature type="compositionally biased region" description="Low complexity" evidence="1">
    <location>
        <begin position="660"/>
        <end position="672"/>
    </location>
</feature>
<feature type="compositionally biased region" description="Basic and acidic residues" evidence="1">
    <location>
        <begin position="83"/>
        <end position="92"/>
    </location>
</feature>
<dbReference type="Pfam" id="PF01551">
    <property type="entry name" value="Peptidase_M23"/>
    <property type="match status" value="1"/>
</dbReference>
<dbReference type="eggNOG" id="COG0739">
    <property type="taxonomic scope" value="Bacteria"/>
</dbReference>
<feature type="compositionally biased region" description="Basic and acidic residues" evidence="1">
    <location>
        <begin position="206"/>
        <end position="217"/>
    </location>
</feature>
<feature type="compositionally biased region" description="Low complexity" evidence="1">
    <location>
        <begin position="639"/>
        <end position="653"/>
    </location>
</feature>
<feature type="compositionally biased region" description="Basic and acidic residues" evidence="1">
    <location>
        <begin position="224"/>
        <end position="251"/>
    </location>
</feature>
<reference evidence="3 4" key="1">
    <citation type="submission" date="2016-10" db="EMBL/GenBank/DDBJ databases">
        <authorList>
            <person name="de Groot N.N."/>
        </authorList>
    </citation>
    <scope>NUCLEOTIDE SEQUENCE [LARGE SCALE GENOMIC DNA]</scope>
    <source>
        <strain evidence="3 4">DSM 43067</strain>
    </source>
</reference>
<dbReference type="Proteomes" id="UP000183413">
    <property type="component" value="Unassembled WGS sequence"/>
</dbReference>
<sequence>MARRDYGHASRSSTHASPWAETPARPSSRREPKQGLLSEDPQWPEGSWWSEQPDWSERGRKASRRESKRREPKRRGGRSRAPRSGEREERPRQRARWPEPPPAQRDDARTDRFGARNGPAGAEPFGERNRRPAPRPEGPAPRQERPAPRQERPAPRQERPAPQRERPAPRAERPDPRAGRFDARMEQDARTRQFDARTEGFGGRAGRPERDRSRDFPQRGGRARGPERPRAQRRPDRRSEQRQPARPEPRRRPSTPRPGPKATPRRGRRPADRLSIGAIVLSTAVGLSLLGIAERALLDGGPLGGSSGAVGSQRQIKPPKQGGSGGAAQPQQPAPQQPGGGGAAAPPAGPDLGVLAAQVRKLTLAQRGAAARQAYGAAPTAAPLVDAIRTSADKTWVFGTSAIPVPASSTANPEVAFYAAHWTGKEWQVGLSGNRAFGGLLGDVPAKVMSASEARLLNKYGALTAGQATALVNGTRAGDGLMLPWKIGQAWSMTTSDGAARPLGALAFAGGDGRVVAAGDGRLYRFCSSNAGALVMVIHPSGLATTYYHLRNVPRLRDGSVVKRGEALGRTGTGRPCGGAEAPRAQVGFGLRRGAEAVPLAGAVIGGWTFQERANPLLGFAERGVLQVLTGGLLANLGPVPAADDSPSSSPSPGATPKDGAGSAGAPAPAAT</sequence>
<dbReference type="EMBL" id="FOVH01000001">
    <property type="protein sequence ID" value="SFN19253.1"/>
    <property type="molecule type" value="Genomic_DNA"/>
</dbReference>
<dbReference type="AlphaFoldDB" id="A0A1I4X1C1"/>
<feature type="compositionally biased region" description="Basic and acidic residues" evidence="1">
    <location>
        <begin position="55"/>
        <end position="69"/>
    </location>
</feature>
<name>A0A1I4X1C1_9ACTN</name>
<dbReference type="Gene3D" id="2.70.70.10">
    <property type="entry name" value="Glucose Permease (Domain IIA)"/>
    <property type="match status" value="1"/>
</dbReference>
<feature type="region of interest" description="Disordered" evidence="1">
    <location>
        <begin position="1"/>
        <end position="271"/>
    </location>
</feature>
<dbReference type="CDD" id="cd12797">
    <property type="entry name" value="M23_peptidase"/>
    <property type="match status" value="1"/>
</dbReference>
<feature type="compositionally biased region" description="Basic and acidic residues" evidence="1">
    <location>
        <begin position="104"/>
        <end position="114"/>
    </location>
</feature>
<evidence type="ECO:0000256" key="1">
    <source>
        <dbReference type="SAM" id="MobiDB-lite"/>
    </source>
</evidence>
<protein>
    <submittedName>
        <fullName evidence="3">Peptidase family M23</fullName>
    </submittedName>
</protein>
<accession>A0A1I4X1C1</accession>
<dbReference type="InterPro" id="IPR016047">
    <property type="entry name" value="M23ase_b-sheet_dom"/>
</dbReference>
<dbReference type="STRING" id="1993.SAMN04489713_101613"/>
<feature type="region of interest" description="Disordered" evidence="1">
    <location>
        <begin position="306"/>
        <end position="351"/>
    </location>
</feature>
<feature type="compositionally biased region" description="Basic residues" evidence="1">
    <location>
        <begin position="70"/>
        <end position="81"/>
    </location>
</feature>
<gene>
    <name evidence="3" type="ORF">SAMN04489713_101613</name>
</gene>
<feature type="domain" description="M23ase beta-sheet core" evidence="2">
    <location>
        <begin position="512"/>
        <end position="575"/>
    </location>
</feature>
<organism evidence="3 4">
    <name type="scientific">Actinomadura madurae</name>
    <dbReference type="NCBI Taxonomy" id="1993"/>
    <lineage>
        <taxon>Bacteria</taxon>
        <taxon>Bacillati</taxon>
        <taxon>Actinomycetota</taxon>
        <taxon>Actinomycetes</taxon>
        <taxon>Streptosporangiales</taxon>
        <taxon>Thermomonosporaceae</taxon>
        <taxon>Actinomadura</taxon>
    </lineage>
</organism>
<dbReference type="InParanoid" id="A0A1I4X1C1"/>
<dbReference type="InterPro" id="IPR011055">
    <property type="entry name" value="Dup_hybrid_motif"/>
</dbReference>